<evidence type="ECO:0000256" key="3">
    <source>
        <dbReference type="RuleBase" id="RU361235"/>
    </source>
</evidence>
<feature type="domain" description="Carboxylesterase type B" evidence="4">
    <location>
        <begin position="23"/>
        <end position="530"/>
    </location>
</feature>
<accession>A0A0D2LKL0</accession>
<dbReference type="InterPro" id="IPR050309">
    <property type="entry name" value="Type-B_Carboxylest/Lipase"/>
</dbReference>
<reference evidence="6" key="1">
    <citation type="submission" date="2014-04" db="EMBL/GenBank/DDBJ databases">
        <title>Evolutionary Origins and Diversification of the Mycorrhizal Mutualists.</title>
        <authorList>
            <consortium name="DOE Joint Genome Institute"/>
            <consortium name="Mycorrhizal Genomics Consortium"/>
            <person name="Kohler A."/>
            <person name="Kuo A."/>
            <person name="Nagy L.G."/>
            <person name="Floudas D."/>
            <person name="Copeland A."/>
            <person name="Barry K.W."/>
            <person name="Cichocki N."/>
            <person name="Veneault-Fourrey C."/>
            <person name="LaButti K."/>
            <person name="Lindquist E.A."/>
            <person name="Lipzen A."/>
            <person name="Lundell T."/>
            <person name="Morin E."/>
            <person name="Murat C."/>
            <person name="Riley R."/>
            <person name="Ohm R."/>
            <person name="Sun H."/>
            <person name="Tunlid A."/>
            <person name="Henrissat B."/>
            <person name="Grigoriev I.V."/>
            <person name="Hibbett D.S."/>
            <person name="Martin F."/>
        </authorList>
    </citation>
    <scope>NUCLEOTIDE SEQUENCE [LARGE SCALE GENOMIC DNA]</scope>
    <source>
        <strain evidence="6">FD-334 SS-4</strain>
    </source>
</reference>
<dbReference type="Proteomes" id="UP000054270">
    <property type="component" value="Unassembled WGS sequence"/>
</dbReference>
<dbReference type="Gene3D" id="3.40.50.1820">
    <property type="entry name" value="alpha/beta hydrolase"/>
    <property type="match status" value="1"/>
</dbReference>
<name>A0A0D2LKL0_HYPSF</name>
<evidence type="ECO:0000256" key="1">
    <source>
        <dbReference type="ARBA" id="ARBA00005964"/>
    </source>
</evidence>
<dbReference type="SUPFAM" id="SSF53474">
    <property type="entry name" value="alpha/beta-Hydrolases"/>
    <property type="match status" value="1"/>
</dbReference>
<sequence>MLTVLILTLSLLVGAYSALSVQVGNTNVIGRDIGEIEFFGGIPFAEPPLGELRLNFPVLNSTFNTKTFNAQNFGPSCLQTPAPPTGVSEDCLTLNVFRPSGIASEANLPVLVWIYGGILMHMLHFAVGGSSFYNATELVKRSVSRGTPILFVSINYRLGPLGFPQGIEAGQLKILNLGYHDQLTALQWIQENIGHFGGDKTKVIISGESAGAASIATFFLESRIKAFARGAIMESAALVNIFGPERNEANWQQYVAAVPECASFAGTNDTFACLRAASTVSLEQAIVATRINFQNISFAPAIDGPGGIVPARPSQIKPQGSLPTLFGTNLDEGTLFTPQAIDSAVEIKDMLSALVSPPIVSPEKLAATIARVLELYPDAPALGSPFGTGNATFGLSSEYKRQAAFYGDFVYQSSRRTLSHQISAQGIPVFAYLFTDHDAVTTICNAVPHTSEIPYVFGRLMNVTPRASALSTIMQDYWISFVDTLDPNDHRGSERPEWARYTPNNQVVLELNGQRTALVPDNYRAQQVAFLQDNSDALHR</sequence>
<dbReference type="GO" id="GO:0016787">
    <property type="term" value="F:hydrolase activity"/>
    <property type="evidence" value="ECO:0007669"/>
    <property type="project" value="UniProtKB-KW"/>
</dbReference>
<evidence type="ECO:0000259" key="4">
    <source>
        <dbReference type="Pfam" id="PF00135"/>
    </source>
</evidence>
<dbReference type="PROSITE" id="PS00941">
    <property type="entry name" value="CARBOXYLESTERASE_B_2"/>
    <property type="match status" value="1"/>
</dbReference>
<keyword evidence="3" id="KW-0732">Signal</keyword>
<protein>
    <recommendedName>
        <fullName evidence="3">Carboxylic ester hydrolase</fullName>
        <ecNumber evidence="3">3.1.1.-</ecNumber>
    </recommendedName>
</protein>
<keyword evidence="6" id="KW-1185">Reference proteome</keyword>
<dbReference type="InterPro" id="IPR019826">
    <property type="entry name" value="Carboxylesterase_B_AS"/>
</dbReference>
<dbReference type="ESTHER" id="9agar-a0a0d2lkl0">
    <property type="family name" value="Fungal_carboxylesterase_lipase"/>
</dbReference>
<dbReference type="EC" id="3.1.1.-" evidence="3"/>
<evidence type="ECO:0000313" key="6">
    <source>
        <dbReference type="Proteomes" id="UP000054270"/>
    </source>
</evidence>
<keyword evidence="2 3" id="KW-0378">Hydrolase</keyword>
<organism evidence="5 6">
    <name type="scientific">Hypholoma sublateritium (strain FD-334 SS-4)</name>
    <dbReference type="NCBI Taxonomy" id="945553"/>
    <lineage>
        <taxon>Eukaryota</taxon>
        <taxon>Fungi</taxon>
        <taxon>Dikarya</taxon>
        <taxon>Basidiomycota</taxon>
        <taxon>Agaricomycotina</taxon>
        <taxon>Agaricomycetes</taxon>
        <taxon>Agaricomycetidae</taxon>
        <taxon>Agaricales</taxon>
        <taxon>Agaricineae</taxon>
        <taxon>Strophariaceae</taxon>
        <taxon>Hypholoma</taxon>
    </lineage>
</organism>
<dbReference type="InterPro" id="IPR029058">
    <property type="entry name" value="AB_hydrolase_fold"/>
</dbReference>
<dbReference type="OMA" id="KRCIFES"/>
<dbReference type="STRING" id="945553.A0A0D2LKL0"/>
<dbReference type="PROSITE" id="PS00122">
    <property type="entry name" value="CARBOXYLESTERASE_B_1"/>
    <property type="match status" value="1"/>
</dbReference>
<dbReference type="EMBL" id="KN817522">
    <property type="protein sequence ID" value="KJA28262.1"/>
    <property type="molecule type" value="Genomic_DNA"/>
</dbReference>
<dbReference type="OrthoDB" id="408631at2759"/>
<feature type="chain" id="PRO_5005112617" description="Carboxylic ester hydrolase" evidence="3">
    <location>
        <begin position="19"/>
        <end position="540"/>
    </location>
</feature>
<dbReference type="AlphaFoldDB" id="A0A0D2LKL0"/>
<dbReference type="Pfam" id="PF00135">
    <property type="entry name" value="COesterase"/>
    <property type="match status" value="1"/>
</dbReference>
<comment type="similarity">
    <text evidence="1 3">Belongs to the type-B carboxylesterase/lipase family.</text>
</comment>
<evidence type="ECO:0000313" key="5">
    <source>
        <dbReference type="EMBL" id="KJA28262.1"/>
    </source>
</evidence>
<gene>
    <name evidence="5" type="ORF">HYPSUDRAFT_129787</name>
</gene>
<dbReference type="InterPro" id="IPR019819">
    <property type="entry name" value="Carboxylesterase_B_CS"/>
</dbReference>
<dbReference type="PANTHER" id="PTHR11559">
    <property type="entry name" value="CARBOXYLESTERASE"/>
    <property type="match status" value="1"/>
</dbReference>
<evidence type="ECO:0000256" key="2">
    <source>
        <dbReference type="ARBA" id="ARBA00022801"/>
    </source>
</evidence>
<proteinExistence type="inferred from homology"/>
<feature type="signal peptide" evidence="3">
    <location>
        <begin position="1"/>
        <end position="18"/>
    </location>
</feature>
<dbReference type="InterPro" id="IPR002018">
    <property type="entry name" value="CarbesteraseB"/>
</dbReference>